<name>A0A926DXD5_9FIRM</name>
<evidence type="ECO:0000256" key="6">
    <source>
        <dbReference type="ARBA" id="ARBA00022801"/>
    </source>
</evidence>
<feature type="transmembrane region" description="Helical" evidence="11">
    <location>
        <begin position="89"/>
        <end position="113"/>
    </location>
</feature>
<protein>
    <recommendedName>
        <fullName evidence="11">Zinc metalloprotease</fullName>
        <ecNumber evidence="11">3.4.24.-</ecNumber>
    </recommendedName>
</protein>
<dbReference type="InterPro" id="IPR036034">
    <property type="entry name" value="PDZ_sf"/>
</dbReference>
<dbReference type="GO" id="GO:0006508">
    <property type="term" value="P:proteolysis"/>
    <property type="evidence" value="ECO:0007669"/>
    <property type="project" value="UniProtKB-KW"/>
</dbReference>
<dbReference type="PANTHER" id="PTHR42837:SF2">
    <property type="entry name" value="MEMBRANE METALLOPROTEASE ARASP2, CHLOROPLASTIC-RELATED"/>
    <property type="match status" value="1"/>
</dbReference>
<dbReference type="EMBL" id="JACRST010000012">
    <property type="protein sequence ID" value="MBC8547000.1"/>
    <property type="molecule type" value="Genomic_DNA"/>
</dbReference>
<feature type="transmembrane region" description="Helical" evidence="11">
    <location>
        <begin position="265"/>
        <end position="286"/>
    </location>
</feature>
<evidence type="ECO:0000256" key="4">
    <source>
        <dbReference type="ARBA" id="ARBA00022670"/>
    </source>
</evidence>
<comment type="similarity">
    <text evidence="3 11">Belongs to the peptidase M50B family.</text>
</comment>
<evidence type="ECO:0000256" key="7">
    <source>
        <dbReference type="ARBA" id="ARBA00022833"/>
    </source>
</evidence>
<keyword evidence="8 11" id="KW-1133">Transmembrane helix</keyword>
<dbReference type="NCBIfam" id="TIGR00054">
    <property type="entry name" value="RIP metalloprotease RseP"/>
    <property type="match status" value="1"/>
</dbReference>
<evidence type="ECO:0000256" key="2">
    <source>
        <dbReference type="ARBA" id="ARBA00004141"/>
    </source>
</evidence>
<dbReference type="GO" id="GO:0016020">
    <property type="term" value="C:membrane"/>
    <property type="evidence" value="ECO:0007669"/>
    <property type="project" value="UniProtKB-SubCell"/>
</dbReference>
<feature type="transmembrane region" description="Helical" evidence="11">
    <location>
        <begin position="216"/>
        <end position="235"/>
    </location>
</feature>
<dbReference type="SUPFAM" id="SSF50156">
    <property type="entry name" value="PDZ domain-like"/>
    <property type="match status" value="1"/>
</dbReference>
<evidence type="ECO:0000256" key="11">
    <source>
        <dbReference type="RuleBase" id="RU362031"/>
    </source>
</evidence>
<accession>A0A926DXD5</accession>
<evidence type="ECO:0000256" key="3">
    <source>
        <dbReference type="ARBA" id="ARBA00007931"/>
    </source>
</evidence>
<sequence>MGTILLAIIIFGVFVTVHELGHFLSAKAFGIRVNDFSLGFGPALFQFTKGDTTYAIRLFPLGGYVTLDGEEEESDDERSFGKQKIWKRFVVMAAGGIMNLLLGFIVVLVVLAMQPTLGTTTVSNFQQQSVSSSVLQVGDRIVKINGSRVHIDNDIVFGLVRDEDGQVEMQVERGGELLNLTVPFQMTEAEDGTHSIYIDFTVYPAEKTFGSLLYNGFYYTGAIARLVWVSLLELLSGKFSVNQLSGPVGVTAVIGQATSMGLRPLLLLIAFITVNLGVFNLLPLPALDGGKLLFLLIEAVFRRPVPPKYENYVHTAGMILLLGLMLFVTFNDIVRLFFS</sequence>
<evidence type="ECO:0000256" key="9">
    <source>
        <dbReference type="ARBA" id="ARBA00023049"/>
    </source>
</evidence>
<evidence type="ECO:0000313" key="13">
    <source>
        <dbReference type="EMBL" id="MBC8547000.1"/>
    </source>
</evidence>
<feature type="domain" description="Peptidase M50" evidence="12">
    <location>
        <begin position="7"/>
        <end position="323"/>
    </location>
</feature>
<dbReference type="InterPro" id="IPR004387">
    <property type="entry name" value="Pept_M50_Zn"/>
</dbReference>
<dbReference type="EC" id="3.4.24.-" evidence="11"/>
<keyword evidence="10 11" id="KW-0472">Membrane</keyword>
<comment type="caution">
    <text evidence="13">The sequence shown here is derived from an EMBL/GenBank/DDBJ whole genome shotgun (WGS) entry which is preliminary data.</text>
</comment>
<evidence type="ECO:0000256" key="8">
    <source>
        <dbReference type="ARBA" id="ARBA00022989"/>
    </source>
</evidence>
<dbReference type="InterPro" id="IPR008915">
    <property type="entry name" value="Peptidase_M50"/>
</dbReference>
<evidence type="ECO:0000256" key="1">
    <source>
        <dbReference type="ARBA" id="ARBA00001947"/>
    </source>
</evidence>
<dbReference type="AlphaFoldDB" id="A0A926DXD5"/>
<keyword evidence="5 11" id="KW-0812">Transmembrane</keyword>
<keyword evidence="7 11" id="KW-0862">Zinc</keyword>
<dbReference type="CDD" id="cd06163">
    <property type="entry name" value="S2P-M50_PDZ_RseP-like"/>
    <property type="match status" value="1"/>
</dbReference>
<organism evidence="13 14">
    <name type="scientific">Ligaoa zhengdingensis</name>
    <dbReference type="NCBI Taxonomy" id="2763658"/>
    <lineage>
        <taxon>Bacteria</taxon>
        <taxon>Bacillati</taxon>
        <taxon>Bacillota</taxon>
        <taxon>Clostridia</taxon>
        <taxon>Eubacteriales</taxon>
        <taxon>Oscillospiraceae</taxon>
        <taxon>Ligaoa</taxon>
    </lineage>
</organism>
<gene>
    <name evidence="13" type="primary">rseP</name>
    <name evidence="13" type="ORF">H8711_08655</name>
</gene>
<keyword evidence="9 11" id="KW-0482">Metalloprotease</keyword>
<keyword evidence="4" id="KW-0645">Protease</keyword>
<evidence type="ECO:0000313" key="14">
    <source>
        <dbReference type="Proteomes" id="UP000653127"/>
    </source>
</evidence>
<comment type="cofactor">
    <cofactor evidence="1 11">
        <name>Zn(2+)</name>
        <dbReference type="ChEBI" id="CHEBI:29105"/>
    </cofactor>
</comment>
<evidence type="ECO:0000256" key="10">
    <source>
        <dbReference type="ARBA" id="ARBA00023136"/>
    </source>
</evidence>
<evidence type="ECO:0000259" key="12">
    <source>
        <dbReference type="Pfam" id="PF02163"/>
    </source>
</evidence>
<keyword evidence="11" id="KW-0479">Metal-binding</keyword>
<evidence type="ECO:0000256" key="5">
    <source>
        <dbReference type="ARBA" id="ARBA00022692"/>
    </source>
</evidence>
<feature type="transmembrane region" description="Helical" evidence="11">
    <location>
        <begin position="312"/>
        <end position="334"/>
    </location>
</feature>
<dbReference type="PANTHER" id="PTHR42837">
    <property type="entry name" value="REGULATOR OF SIGMA-E PROTEASE RSEP"/>
    <property type="match status" value="1"/>
</dbReference>
<dbReference type="GO" id="GO:0046872">
    <property type="term" value="F:metal ion binding"/>
    <property type="evidence" value="ECO:0007669"/>
    <property type="project" value="UniProtKB-KW"/>
</dbReference>
<dbReference type="Pfam" id="PF02163">
    <property type="entry name" value="Peptidase_M50"/>
    <property type="match status" value="1"/>
</dbReference>
<comment type="subcellular location">
    <subcellularLocation>
        <location evidence="2">Membrane</location>
        <topology evidence="2">Multi-pass membrane protein</topology>
    </subcellularLocation>
</comment>
<proteinExistence type="inferred from homology"/>
<dbReference type="Gene3D" id="2.30.42.10">
    <property type="match status" value="1"/>
</dbReference>
<reference evidence="13" key="1">
    <citation type="submission" date="2020-08" db="EMBL/GenBank/DDBJ databases">
        <title>Genome public.</title>
        <authorList>
            <person name="Liu C."/>
            <person name="Sun Q."/>
        </authorList>
    </citation>
    <scope>NUCLEOTIDE SEQUENCE</scope>
    <source>
        <strain evidence="13">NSJ-31</strain>
    </source>
</reference>
<keyword evidence="6 11" id="KW-0378">Hydrolase</keyword>
<dbReference type="RefSeq" id="WP_249283073.1">
    <property type="nucleotide sequence ID" value="NZ_JACRST010000012.1"/>
</dbReference>
<feature type="transmembrane region" description="Helical" evidence="11">
    <location>
        <begin position="6"/>
        <end position="24"/>
    </location>
</feature>
<dbReference type="GO" id="GO:0004222">
    <property type="term" value="F:metalloendopeptidase activity"/>
    <property type="evidence" value="ECO:0007669"/>
    <property type="project" value="InterPro"/>
</dbReference>
<dbReference type="Proteomes" id="UP000653127">
    <property type="component" value="Unassembled WGS sequence"/>
</dbReference>
<keyword evidence="14" id="KW-1185">Reference proteome</keyword>